<dbReference type="Gene3D" id="1.50.10.10">
    <property type="match status" value="1"/>
</dbReference>
<protein>
    <submittedName>
        <fullName evidence="4">Family 78 glycoside hydrolase catalytic domain</fullName>
    </submittedName>
</protein>
<evidence type="ECO:0000256" key="1">
    <source>
        <dbReference type="SAM" id="SignalP"/>
    </source>
</evidence>
<feature type="domain" description="Alpha-L-rhamnosidase six-hairpin glycosidase" evidence="2">
    <location>
        <begin position="202"/>
        <end position="535"/>
    </location>
</feature>
<dbReference type="Proteomes" id="UP001059295">
    <property type="component" value="Chromosome"/>
</dbReference>
<dbReference type="GO" id="GO:0016787">
    <property type="term" value="F:hydrolase activity"/>
    <property type="evidence" value="ECO:0007669"/>
    <property type="project" value="UniProtKB-KW"/>
</dbReference>
<dbReference type="InterPro" id="IPR049164">
    <property type="entry name" value="Glyco_hydro_78_N"/>
</dbReference>
<organism evidence="4 5">
    <name type="scientific">Alistipes ihumii AP11</name>
    <dbReference type="NCBI Taxonomy" id="1211813"/>
    <lineage>
        <taxon>Bacteria</taxon>
        <taxon>Pseudomonadati</taxon>
        <taxon>Bacteroidota</taxon>
        <taxon>Bacteroidia</taxon>
        <taxon>Bacteroidales</taxon>
        <taxon>Rikenellaceae</taxon>
        <taxon>Alistipes</taxon>
    </lineage>
</organism>
<feature type="signal peptide" evidence="1">
    <location>
        <begin position="1"/>
        <end position="19"/>
    </location>
</feature>
<evidence type="ECO:0000259" key="2">
    <source>
        <dbReference type="Pfam" id="PF17389"/>
    </source>
</evidence>
<keyword evidence="5" id="KW-1185">Reference proteome</keyword>
<reference evidence="4" key="1">
    <citation type="journal article" date="2022" name="Cell">
        <title>Design, construction, and in vivo augmentation of a complex gut microbiome.</title>
        <authorList>
            <person name="Cheng A.G."/>
            <person name="Ho P.Y."/>
            <person name="Aranda-Diaz A."/>
            <person name="Jain S."/>
            <person name="Yu F.B."/>
            <person name="Meng X."/>
            <person name="Wang M."/>
            <person name="Iakiviak M."/>
            <person name="Nagashima K."/>
            <person name="Zhao A."/>
            <person name="Murugkar P."/>
            <person name="Patil A."/>
            <person name="Atabakhsh K."/>
            <person name="Weakley A."/>
            <person name="Yan J."/>
            <person name="Brumbaugh A.R."/>
            <person name="Higginbottom S."/>
            <person name="Dimas A."/>
            <person name="Shiver A.L."/>
            <person name="Deutschbauer A."/>
            <person name="Neff N."/>
            <person name="Sonnenburg J.L."/>
            <person name="Huang K.C."/>
            <person name="Fischbach M.A."/>
        </authorList>
    </citation>
    <scope>NUCLEOTIDE SEQUENCE</scope>
    <source>
        <strain evidence="4">AP11</strain>
    </source>
</reference>
<dbReference type="Pfam" id="PF17389">
    <property type="entry name" value="Bac_rhamnosid6H"/>
    <property type="match status" value="1"/>
</dbReference>
<dbReference type="PANTHER" id="PTHR34987:SF4">
    <property type="entry name" value="ALPHA-L-RHAMNOSIDASE C-TERMINAL DOMAIN-CONTAINING PROTEIN"/>
    <property type="match status" value="1"/>
</dbReference>
<accession>A0ABY5V302</accession>
<dbReference type="PANTHER" id="PTHR34987">
    <property type="entry name" value="C, PUTATIVE (AFU_ORTHOLOGUE AFUA_3G02880)-RELATED"/>
    <property type="match status" value="1"/>
</dbReference>
<dbReference type="SUPFAM" id="SSF48208">
    <property type="entry name" value="Six-hairpin glycosidases"/>
    <property type="match status" value="1"/>
</dbReference>
<gene>
    <name evidence="4" type="ORF">NQ491_01220</name>
</gene>
<keyword evidence="4" id="KW-0378">Hydrolase</keyword>
<sequence length="542" mass="61827">MIRQSLWAMALLVATTAGAQRAWFASERDTWLREAAESIPPLTERIETPVGLVESVRDTGAFQGWRMIPAGDMDSLYGHSFKERKEVIVDFGRHMTGYFSFDIGRLSADADAPLRFRLTFAEVPAELNTPFDPYPGGLSRAWLQDEVVTVMDAPATVELSRRVAFRYVKIELLAWSSFDFAVTGMRFRSVTSASGEPKPLASTADPTIVRINRIGLATLAECMQTVYEDGPKRDRRLWIGDLYLESLANTYSFRNHGLTRRCLYLLAALADEEGLLHATVFEYPEPHPQTGQHCMDYSLLYGVTLYEYLNATGDRATAEALWPVVVRQVEHAMTYLRDDVYDMEKQPAWWLVFDWKDDLNRHAPMQGLMTFAIEQSYELAKLLGRESEVAGWPRIVSRMKAASRRVFYDRLEGVVVSGPDRQRSYLGQVWMILSGTLSPREGERALRTVLADPDACYPGSPYAYHYLIEAMIRCGMNDEARRRLTEYWGGMAALGADTFWEVYDPTDHFKSPYNFFPVNSYCHAWSCTPVYFINKYADIFQK</sequence>
<dbReference type="InterPro" id="IPR008928">
    <property type="entry name" value="6-hairpin_glycosidase_sf"/>
</dbReference>
<evidence type="ECO:0000313" key="5">
    <source>
        <dbReference type="Proteomes" id="UP001059295"/>
    </source>
</evidence>
<feature type="domain" description="Glycosyl hydrolase family 78 alpha-rhamnosidase N-terminal" evidence="3">
    <location>
        <begin position="49"/>
        <end position="188"/>
    </location>
</feature>
<dbReference type="InterPro" id="IPR035396">
    <property type="entry name" value="Bac_rhamnosid6H"/>
</dbReference>
<dbReference type="Pfam" id="PF21104">
    <property type="entry name" value="Glyco_hydro_78_N"/>
    <property type="match status" value="1"/>
</dbReference>
<feature type="chain" id="PRO_5045583090" evidence="1">
    <location>
        <begin position="20"/>
        <end position="542"/>
    </location>
</feature>
<keyword evidence="1" id="KW-0732">Signal</keyword>
<dbReference type="EMBL" id="CP102294">
    <property type="protein sequence ID" value="UWN58248.1"/>
    <property type="molecule type" value="Genomic_DNA"/>
</dbReference>
<proteinExistence type="predicted"/>
<evidence type="ECO:0000313" key="4">
    <source>
        <dbReference type="EMBL" id="UWN58248.1"/>
    </source>
</evidence>
<evidence type="ECO:0000259" key="3">
    <source>
        <dbReference type="Pfam" id="PF21104"/>
    </source>
</evidence>
<dbReference type="InterPro" id="IPR012341">
    <property type="entry name" value="6hp_glycosidase-like_sf"/>
</dbReference>
<name>A0ABY5V302_9BACT</name>